<evidence type="ECO:0000259" key="1">
    <source>
        <dbReference type="Pfam" id="PF04909"/>
    </source>
</evidence>
<dbReference type="EMBL" id="CP003051">
    <property type="protein sequence ID" value="AGA89878.1"/>
    <property type="molecule type" value="Genomic_DNA"/>
</dbReference>
<accession>L0GSY1</accession>
<dbReference type="AlphaFoldDB" id="L0GSY1"/>
<dbReference type="PANTHER" id="PTHR35563">
    <property type="entry name" value="BARREL METAL-DEPENDENT HYDROLASE, PUTATIVE (AFU_ORTHOLOGUE AFUA_1G16240)-RELATED"/>
    <property type="match status" value="1"/>
</dbReference>
<proteinExistence type="predicted"/>
<feature type="domain" description="Amidohydrolase-related" evidence="1">
    <location>
        <begin position="5"/>
        <end position="247"/>
    </location>
</feature>
<dbReference type="InterPro" id="IPR006680">
    <property type="entry name" value="Amidohydro-rel"/>
</dbReference>
<gene>
    <name evidence="2" type="ORF">Thimo_1074</name>
</gene>
<dbReference type="Pfam" id="PF04909">
    <property type="entry name" value="Amidohydro_2"/>
    <property type="match status" value="1"/>
</dbReference>
<keyword evidence="2" id="KW-0378">Hydrolase</keyword>
<sequence>MALFDAHLHIIDPRFAVTANQGYRPPAFTVADYRAQAGPLGITGGAVVAGSFQGFDPEPIIAAVRALGAGFVGVAQLASETSEEEIARLAVDGLRAVRFNLRRGMCPEPAAILDLAMRAHRVAGWHAELYLDAAELPNLAALVDRLPAVCFDHLGLTRRGLPHLLRQVERGAKVKASGFARLDFPAAEAIRAIVDVDPAAILFGTDLPGTRAPRPFAPEDLEQLAESVGDGTQLRRLLHDNAVALYRPNQVQPD</sequence>
<dbReference type="eggNOG" id="COG3618">
    <property type="taxonomic scope" value="Bacteria"/>
</dbReference>
<dbReference type="OrthoDB" id="9787654at2"/>
<evidence type="ECO:0000313" key="2">
    <source>
        <dbReference type="EMBL" id="AGA89878.1"/>
    </source>
</evidence>
<dbReference type="SUPFAM" id="SSF51556">
    <property type="entry name" value="Metallo-dependent hydrolases"/>
    <property type="match status" value="1"/>
</dbReference>
<dbReference type="STRING" id="765912.Thimo_1074"/>
<dbReference type="HOGENOM" id="CLU_064039_3_0_6"/>
<protein>
    <submittedName>
        <fullName evidence="2">Putative TIM-barrel fold metal-dependent hydrolase, COG3618</fullName>
    </submittedName>
</protein>
<dbReference type="InterPro" id="IPR032466">
    <property type="entry name" value="Metal_Hydrolase"/>
</dbReference>
<dbReference type="Proteomes" id="UP000010816">
    <property type="component" value="Chromosome"/>
</dbReference>
<dbReference type="InterPro" id="IPR052358">
    <property type="entry name" value="Aro_Compnd_Degr_Hydrolases"/>
</dbReference>
<dbReference type="KEGG" id="tmb:Thimo_1074"/>
<evidence type="ECO:0000313" key="3">
    <source>
        <dbReference type="Proteomes" id="UP000010816"/>
    </source>
</evidence>
<dbReference type="PATRIC" id="fig|765912.4.peg.1038"/>
<dbReference type="GO" id="GO:0016787">
    <property type="term" value="F:hydrolase activity"/>
    <property type="evidence" value="ECO:0007669"/>
    <property type="project" value="UniProtKB-KW"/>
</dbReference>
<dbReference type="Gene3D" id="3.20.20.140">
    <property type="entry name" value="Metal-dependent hydrolases"/>
    <property type="match status" value="1"/>
</dbReference>
<organism evidence="2 3">
    <name type="scientific">Thioflavicoccus mobilis 8321</name>
    <dbReference type="NCBI Taxonomy" id="765912"/>
    <lineage>
        <taxon>Bacteria</taxon>
        <taxon>Pseudomonadati</taxon>
        <taxon>Pseudomonadota</taxon>
        <taxon>Gammaproteobacteria</taxon>
        <taxon>Chromatiales</taxon>
        <taxon>Chromatiaceae</taxon>
        <taxon>Thioflavicoccus</taxon>
    </lineage>
</organism>
<reference evidence="2 3" key="1">
    <citation type="submission" date="2011-09" db="EMBL/GenBank/DDBJ databases">
        <title>Complete sequence of chromosome of Thioflavicoccus mobilis 8321.</title>
        <authorList>
            <consortium name="US DOE Joint Genome Institute"/>
            <person name="Lucas S."/>
            <person name="Han J."/>
            <person name="Lapidus A."/>
            <person name="Cheng J.-F."/>
            <person name="Goodwin L."/>
            <person name="Pitluck S."/>
            <person name="Peters L."/>
            <person name="Ovchinnikova G."/>
            <person name="Lu M."/>
            <person name="Detter J.C."/>
            <person name="Han C."/>
            <person name="Tapia R."/>
            <person name="Land M."/>
            <person name="Hauser L."/>
            <person name="Kyrpides N."/>
            <person name="Ivanova N."/>
            <person name="Pagani I."/>
            <person name="Vogl K."/>
            <person name="Liu Z."/>
            <person name="Imhoff J."/>
            <person name="Thiel V."/>
            <person name="Frigaard N.-U."/>
            <person name="Bryant D."/>
            <person name="Woyke T."/>
        </authorList>
    </citation>
    <scope>NUCLEOTIDE SEQUENCE [LARGE SCALE GENOMIC DNA]</scope>
    <source>
        <strain evidence="2 3">8321</strain>
    </source>
</reference>
<keyword evidence="3" id="KW-1185">Reference proteome</keyword>
<name>L0GSY1_9GAMM</name>
<dbReference type="PANTHER" id="PTHR35563:SF2">
    <property type="entry name" value="BARREL METAL-DEPENDENT HYDROLASE, PUTATIVE (AFU_ORTHOLOGUE AFUA_1G16240)-RELATED"/>
    <property type="match status" value="1"/>
</dbReference>